<dbReference type="InterPro" id="IPR008030">
    <property type="entry name" value="NmrA-like"/>
</dbReference>
<dbReference type="PANTHER" id="PTHR48079:SF8">
    <property type="entry name" value="NAD(P)-BINDING DOMAIN-CONTAINING PROTEIN"/>
    <property type="match status" value="1"/>
</dbReference>
<dbReference type="Gene3D" id="3.40.50.720">
    <property type="entry name" value="NAD(P)-binding Rossmann-like Domain"/>
    <property type="match status" value="1"/>
</dbReference>
<evidence type="ECO:0000313" key="3">
    <source>
        <dbReference type="Proteomes" id="UP000326565"/>
    </source>
</evidence>
<dbReference type="GO" id="GO:0004029">
    <property type="term" value="F:aldehyde dehydrogenase (NAD+) activity"/>
    <property type="evidence" value="ECO:0007669"/>
    <property type="project" value="TreeGrafter"/>
</dbReference>
<dbReference type="AlphaFoldDB" id="A0A5N5X2L3"/>
<dbReference type="InterPro" id="IPR036291">
    <property type="entry name" value="NAD(P)-bd_dom_sf"/>
</dbReference>
<dbReference type="Pfam" id="PF05368">
    <property type="entry name" value="NmrA"/>
    <property type="match status" value="1"/>
</dbReference>
<keyword evidence="3" id="KW-1185">Reference proteome</keyword>
<reference evidence="2 3" key="1">
    <citation type="submission" date="2019-04" db="EMBL/GenBank/DDBJ databases">
        <title>Friends and foes A comparative genomics study of 23 Aspergillus species from section Flavi.</title>
        <authorList>
            <consortium name="DOE Joint Genome Institute"/>
            <person name="Kjaerbolling I."/>
            <person name="Vesth T."/>
            <person name="Frisvad J.C."/>
            <person name="Nybo J.L."/>
            <person name="Theobald S."/>
            <person name="Kildgaard S."/>
            <person name="Isbrandt T."/>
            <person name="Kuo A."/>
            <person name="Sato A."/>
            <person name="Lyhne E.K."/>
            <person name="Kogle M.E."/>
            <person name="Wiebenga A."/>
            <person name="Kun R.S."/>
            <person name="Lubbers R.J."/>
            <person name="Makela M.R."/>
            <person name="Barry K."/>
            <person name="Chovatia M."/>
            <person name="Clum A."/>
            <person name="Daum C."/>
            <person name="Haridas S."/>
            <person name="He G."/>
            <person name="LaButti K."/>
            <person name="Lipzen A."/>
            <person name="Mondo S."/>
            <person name="Riley R."/>
            <person name="Salamov A."/>
            <person name="Simmons B.A."/>
            <person name="Magnuson J.K."/>
            <person name="Henrissat B."/>
            <person name="Mortensen U.H."/>
            <person name="Larsen T.O."/>
            <person name="Devries R.P."/>
            <person name="Grigoriev I.V."/>
            <person name="Machida M."/>
            <person name="Baker S.E."/>
            <person name="Andersen M.R."/>
        </authorList>
    </citation>
    <scope>NUCLEOTIDE SEQUENCE [LARGE SCALE GENOMIC DNA]</scope>
    <source>
        <strain evidence="2 3">CBS 151.66</strain>
    </source>
</reference>
<evidence type="ECO:0000313" key="2">
    <source>
        <dbReference type="EMBL" id="KAB8074225.1"/>
    </source>
</evidence>
<protein>
    <recommendedName>
        <fullName evidence="1">NmrA-like domain-containing protein</fullName>
    </recommendedName>
</protein>
<gene>
    <name evidence="2" type="ORF">BDV29DRAFT_156828</name>
</gene>
<dbReference type="SUPFAM" id="SSF51735">
    <property type="entry name" value="NAD(P)-binding Rossmann-fold domains"/>
    <property type="match status" value="1"/>
</dbReference>
<feature type="domain" description="NmrA-like" evidence="1">
    <location>
        <begin position="2"/>
        <end position="116"/>
    </location>
</feature>
<dbReference type="OrthoDB" id="2130169at2759"/>
<organism evidence="2 3">
    <name type="scientific">Aspergillus leporis</name>
    <dbReference type="NCBI Taxonomy" id="41062"/>
    <lineage>
        <taxon>Eukaryota</taxon>
        <taxon>Fungi</taxon>
        <taxon>Dikarya</taxon>
        <taxon>Ascomycota</taxon>
        <taxon>Pezizomycotina</taxon>
        <taxon>Eurotiomycetes</taxon>
        <taxon>Eurotiomycetidae</taxon>
        <taxon>Eurotiales</taxon>
        <taxon>Aspergillaceae</taxon>
        <taxon>Aspergillus</taxon>
        <taxon>Aspergillus subgen. Circumdati</taxon>
    </lineage>
</organism>
<sequence>MSRIFIIGATGYIGGDVLYALTQACRTSEISALVRNENRASLTTNKFPSVTPVIGALDSTTQITNEVPKADVFLHLASSHYLVSATAIARGLVESKRQRPVWIQLAGANLLSGPDIAANAYGEPRSEV</sequence>
<name>A0A5N5X2L3_9EURO</name>
<dbReference type="GO" id="GO:0005737">
    <property type="term" value="C:cytoplasm"/>
    <property type="evidence" value="ECO:0007669"/>
    <property type="project" value="TreeGrafter"/>
</dbReference>
<dbReference type="EMBL" id="ML732213">
    <property type="protein sequence ID" value="KAB8074225.1"/>
    <property type="molecule type" value="Genomic_DNA"/>
</dbReference>
<accession>A0A5N5X2L3</accession>
<dbReference type="Proteomes" id="UP000326565">
    <property type="component" value="Unassembled WGS sequence"/>
</dbReference>
<proteinExistence type="predicted"/>
<evidence type="ECO:0000259" key="1">
    <source>
        <dbReference type="Pfam" id="PF05368"/>
    </source>
</evidence>
<dbReference type="PANTHER" id="PTHR48079">
    <property type="entry name" value="PROTEIN YEEZ"/>
    <property type="match status" value="1"/>
</dbReference>
<dbReference type="InterPro" id="IPR051783">
    <property type="entry name" value="NAD(P)-dependent_oxidoreduct"/>
</dbReference>